<evidence type="ECO:0000256" key="4">
    <source>
        <dbReference type="ARBA" id="ARBA00022475"/>
    </source>
</evidence>
<feature type="transmembrane region" description="Helical" evidence="9">
    <location>
        <begin position="131"/>
        <end position="152"/>
    </location>
</feature>
<dbReference type="GO" id="GO:0015774">
    <property type="term" value="P:polysaccharide transport"/>
    <property type="evidence" value="ECO:0007669"/>
    <property type="project" value="UniProtKB-KW"/>
</dbReference>
<comment type="caution">
    <text evidence="11">The sequence shown here is derived from an EMBL/GenBank/DDBJ whole genome shotgun (WGS) entry which is preliminary data.</text>
</comment>
<comment type="subcellular location">
    <subcellularLocation>
        <location evidence="1">Cell membrane</location>
        <topology evidence="1">Multi-pass membrane protein</topology>
    </subcellularLocation>
</comment>
<accession>A0A437M284</accession>
<reference evidence="11 12" key="1">
    <citation type="submission" date="2019-01" db="EMBL/GenBank/DDBJ databases">
        <authorList>
            <person name="Chen W.-M."/>
        </authorList>
    </citation>
    <scope>NUCLEOTIDE SEQUENCE [LARGE SCALE GENOMIC DNA]</scope>
    <source>
        <strain evidence="11 12">CCP-6</strain>
    </source>
</reference>
<dbReference type="RefSeq" id="WP_127789544.1">
    <property type="nucleotide sequence ID" value="NZ_SACL01000009.1"/>
</dbReference>
<protein>
    <submittedName>
        <fullName evidence="11">ABC transporter permease</fullName>
    </submittedName>
</protein>
<feature type="transmembrane region" description="Helical" evidence="9">
    <location>
        <begin position="84"/>
        <end position="102"/>
    </location>
</feature>
<name>A0A437M284_9PROT</name>
<dbReference type="PANTHER" id="PTHR30413">
    <property type="entry name" value="INNER MEMBRANE TRANSPORT PERMEASE"/>
    <property type="match status" value="1"/>
</dbReference>
<evidence type="ECO:0000259" key="10">
    <source>
        <dbReference type="Pfam" id="PF01061"/>
    </source>
</evidence>
<evidence type="ECO:0000256" key="1">
    <source>
        <dbReference type="ARBA" id="ARBA00004651"/>
    </source>
</evidence>
<keyword evidence="4" id="KW-1003">Cell membrane</keyword>
<dbReference type="OrthoDB" id="9796017at2"/>
<dbReference type="AlphaFoldDB" id="A0A437M284"/>
<keyword evidence="7" id="KW-0762">Sugar transport</keyword>
<evidence type="ECO:0000256" key="9">
    <source>
        <dbReference type="SAM" id="Phobius"/>
    </source>
</evidence>
<evidence type="ECO:0000313" key="11">
    <source>
        <dbReference type="EMBL" id="RVT91797.1"/>
    </source>
</evidence>
<keyword evidence="5 9" id="KW-0812">Transmembrane</keyword>
<gene>
    <name evidence="11" type="ORF">EOD42_21005</name>
</gene>
<keyword evidence="7" id="KW-0625">Polysaccharide transport</keyword>
<keyword evidence="3" id="KW-0813">Transport</keyword>
<evidence type="ECO:0000256" key="6">
    <source>
        <dbReference type="ARBA" id="ARBA00022989"/>
    </source>
</evidence>
<proteinExistence type="inferred from homology"/>
<dbReference type="GO" id="GO:0005886">
    <property type="term" value="C:plasma membrane"/>
    <property type="evidence" value="ECO:0007669"/>
    <property type="project" value="UniProtKB-SubCell"/>
</dbReference>
<dbReference type="GO" id="GO:0015920">
    <property type="term" value="P:lipopolysaccharide transport"/>
    <property type="evidence" value="ECO:0007669"/>
    <property type="project" value="TreeGrafter"/>
</dbReference>
<keyword evidence="6 9" id="KW-1133">Transmembrane helix</keyword>
<comment type="similarity">
    <text evidence="2">Belongs to the ABC-2 integral membrane protein family.</text>
</comment>
<dbReference type="PANTHER" id="PTHR30413:SF10">
    <property type="entry name" value="CAPSULE POLYSACCHARIDE EXPORT INNER-MEMBRANE PROTEIN CTRC"/>
    <property type="match status" value="1"/>
</dbReference>
<feature type="transmembrane region" description="Helical" evidence="9">
    <location>
        <begin position="164"/>
        <end position="185"/>
    </location>
</feature>
<evidence type="ECO:0000313" key="12">
    <source>
        <dbReference type="Proteomes" id="UP000282957"/>
    </source>
</evidence>
<feature type="domain" description="ABC-2 type transporter transmembrane" evidence="10">
    <location>
        <begin position="43"/>
        <end position="238"/>
    </location>
</feature>
<dbReference type="GO" id="GO:0140359">
    <property type="term" value="F:ABC-type transporter activity"/>
    <property type="evidence" value="ECO:0007669"/>
    <property type="project" value="InterPro"/>
</dbReference>
<dbReference type="Proteomes" id="UP000282957">
    <property type="component" value="Unassembled WGS sequence"/>
</dbReference>
<feature type="transmembrane region" description="Helical" evidence="9">
    <location>
        <begin position="244"/>
        <end position="267"/>
    </location>
</feature>
<feature type="transmembrane region" description="Helical" evidence="9">
    <location>
        <begin position="191"/>
        <end position="210"/>
    </location>
</feature>
<organism evidence="11 12">
    <name type="scientific">Rhodovarius crocodyli</name>
    <dbReference type="NCBI Taxonomy" id="1979269"/>
    <lineage>
        <taxon>Bacteria</taxon>
        <taxon>Pseudomonadati</taxon>
        <taxon>Pseudomonadota</taxon>
        <taxon>Alphaproteobacteria</taxon>
        <taxon>Acetobacterales</taxon>
        <taxon>Roseomonadaceae</taxon>
        <taxon>Rhodovarius</taxon>
    </lineage>
</organism>
<evidence type="ECO:0000256" key="8">
    <source>
        <dbReference type="ARBA" id="ARBA00023136"/>
    </source>
</evidence>
<evidence type="ECO:0000256" key="7">
    <source>
        <dbReference type="ARBA" id="ARBA00023047"/>
    </source>
</evidence>
<dbReference type="Pfam" id="PF01061">
    <property type="entry name" value="ABC2_membrane"/>
    <property type="match status" value="1"/>
</dbReference>
<dbReference type="EMBL" id="SACL01000009">
    <property type="protein sequence ID" value="RVT91797.1"/>
    <property type="molecule type" value="Genomic_DNA"/>
</dbReference>
<sequence>MFTSHQAPAVRDAADPRHLARALDDLALGFSRWRLPLGLARLDLRNRYRGSVLGPFWITLSTSIMLAALGFLYARLFRIDVADYLPFLATSLVLWNLISGLVNDGTQCLTDREDVIRQMPQPYSVHVLRCVLRHALAAAHVLPLVPIVFLLCGRWPGWGLLGTIPGLFLFLVNGVFVCTLLGMVAARFRDMGPIMQSGMQLLFFVTPIIWKPELLGDRVGFLALNPVYAMIELVRAPMLGQMPGLLIMAAALFYTAVLGGLAFTIFVRWRGRIAFWV</sequence>
<dbReference type="InterPro" id="IPR013525">
    <property type="entry name" value="ABC2_TM"/>
</dbReference>
<keyword evidence="12" id="KW-1185">Reference proteome</keyword>
<keyword evidence="8 9" id="KW-0472">Membrane</keyword>
<feature type="transmembrane region" description="Helical" evidence="9">
    <location>
        <begin position="52"/>
        <end position="72"/>
    </location>
</feature>
<evidence type="ECO:0000256" key="3">
    <source>
        <dbReference type="ARBA" id="ARBA00022448"/>
    </source>
</evidence>
<evidence type="ECO:0000256" key="5">
    <source>
        <dbReference type="ARBA" id="ARBA00022692"/>
    </source>
</evidence>
<evidence type="ECO:0000256" key="2">
    <source>
        <dbReference type="ARBA" id="ARBA00007783"/>
    </source>
</evidence>